<keyword evidence="2" id="KW-1185">Reference proteome</keyword>
<accession>A0AAV7QBT2</accession>
<reference evidence="1" key="1">
    <citation type="journal article" date="2022" name="bioRxiv">
        <title>Sequencing and chromosome-scale assembly of the giantPleurodeles waltlgenome.</title>
        <authorList>
            <person name="Brown T."/>
            <person name="Elewa A."/>
            <person name="Iarovenko S."/>
            <person name="Subramanian E."/>
            <person name="Araus A.J."/>
            <person name="Petzold A."/>
            <person name="Susuki M."/>
            <person name="Suzuki K.-i.T."/>
            <person name="Hayashi T."/>
            <person name="Toyoda A."/>
            <person name="Oliveira C."/>
            <person name="Osipova E."/>
            <person name="Leigh N.D."/>
            <person name="Simon A."/>
            <person name="Yun M.H."/>
        </authorList>
    </citation>
    <scope>NUCLEOTIDE SEQUENCE</scope>
    <source>
        <strain evidence="1">20211129_DDA</strain>
        <tissue evidence="1">Liver</tissue>
    </source>
</reference>
<protein>
    <submittedName>
        <fullName evidence="1">Uncharacterized protein</fullName>
    </submittedName>
</protein>
<evidence type="ECO:0000313" key="1">
    <source>
        <dbReference type="EMBL" id="KAJ1137881.1"/>
    </source>
</evidence>
<evidence type="ECO:0000313" key="2">
    <source>
        <dbReference type="Proteomes" id="UP001066276"/>
    </source>
</evidence>
<organism evidence="1 2">
    <name type="scientific">Pleurodeles waltl</name>
    <name type="common">Iberian ribbed newt</name>
    <dbReference type="NCBI Taxonomy" id="8319"/>
    <lineage>
        <taxon>Eukaryota</taxon>
        <taxon>Metazoa</taxon>
        <taxon>Chordata</taxon>
        <taxon>Craniata</taxon>
        <taxon>Vertebrata</taxon>
        <taxon>Euteleostomi</taxon>
        <taxon>Amphibia</taxon>
        <taxon>Batrachia</taxon>
        <taxon>Caudata</taxon>
        <taxon>Salamandroidea</taxon>
        <taxon>Salamandridae</taxon>
        <taxon>Pleurodelinae</taxon>
        <taxon>Pleurodeles</taxon>
    </lineage>
</organism>
<dbReference type="AlphaFoldDB" id="A0AAV7QBT2"/>
<dbReference type="Proteomes" id="UP001066276">
    <property type="component" value="Chromosome 6"/>
</dbReference>
<proteinExistence type="predicted"/>
<name>A0AAV7QBT2_PLEWA</name>
<comment type="caution">
    <text evidence="1">The sequence shown here is derived from an EMBL/GenBank/DDBJ whole genome shotgun (WGS) entry which is preliminary data.</text>
</comment>
<dbReference type="EMBL" id="JANPWB010000010">
    <property type="protein sequence ID" value="KAJ1137881.1"/>
    <property type="molecule type" value="Genomic_DNA"/>
</dbReference>
<sequence length="113" mass="13040">MFADGRGLQEVYERSRGIEWNVYVADDRPPILGWVRQHGLNIVTDPHSNDKVLIVDDLSVEEILSEANEVFDERLGELKSYVHKIVLQEGTVPVKHKVRRVPVVVREELKNVR</sequence>
<gene>
    <name evidence="1" type="ORF">NDU88_004277</name>
</gene>